<dbReference type="InterPro" id="IPR012677">
    <property type="entry name" value="Nucleotide-bd_a/b_plait_sf"/>
</dbReference>
<dbReference type="AlphaFoldDB" id="A0AAP0GBA2"/>
<dbReference type="GO" id="GO:0003723">
    <property type="term" value="F:RNA binding"/>
    <property type="evidence" value="ECO:0007669"/>
    <property type="project" value="UniProtKB-UniRule"/>
</dbReference>
<dbReference type="SUPFAM" id="SSF54928">
    <property type="entry name" value="RNA-binding domain, RBD"/>
    <property type="match status" value="1"/>
</dbReference>
<evidence type="ECO:0000256" key="1">
    <source>
        <dbReference type="ARBA" id="ARBA00007879"/>
    </source>
</evidence>
<evidence type="ECO:0000313" key="6">
    <source>
        <dbReference type="Proteomes" id="UP001418222"/>
    </source>
</evidence>
<dbReference type="SUPFAM" id="SSF51197">
    <property type="entry name" value="Clavaminate synthase-like"/>
    <property type="match status" value="1"/>
</dbReference>
<dbReference type="InterPro" id="IPR000504">
    <property type="entry name" value="RRM_dom"/>
</dbReference>
<keyword evidence="6" id="KW-1185">Reference proteome</keyword>
<dbReference type="PANTHER" id="PTHR12463:SF1">
    <property type="entry name" value="2-OXOGLUTARATE AND FE-DEPENDENT OXYGENASE FAMILY PROTEIN"/>
    <property type="match status" value="1"/>
</dbReference>
<dbReference type="GO" id="GO:0070988">
    <property type="term" value="P:demethylation"/>
    <property type="evidence" value="ECO:0007669"/>
    <property type="project" value="InterPro"/>
</dbReference>
<dbReference type="InterPro" id="IPR035979">
    <property type="entry name" value="RBD_domain_sf"/>
</dbReference>
<dbReference type="Proteomes" id="UP001418222">
    <property type="component" value="Unassembled WGS sequence"/>
</dbReference>
<dbReference type="Gene3D" id="3.30.70.330">
    <property type="match status" value="1"/>
</dbReference>
<dbReference type="InterPro" id="IPR027450">
    <property type="entry name" value="AlkB-like"/>
</dbReference>
<dbReference type="FunFam" id="2.60.120.590:FF:000018">
    <property type="entry name" value="ALKylated DNA repair protein AlkB homolog"/>
    <property type="match status" value="1"/>
</dbReference>
<dbReference type="GO" id="GO:0032451">
    <property type="term" value="F:demethylase activity"/>
    <property type="evidence" value="ECO:0007669"/>
    <property type="project" value="TreeGrafter"/>
</dbReference>
<protein>
    <submittedName>
        <fullName evidence="5">Protein MEI2-like 3</fullName>
    </submittedName>
</protein>
<organism evidence="5 6">
    <name type="scientific">Platanthera zijinensis</name>
    <dbReference type="NCBI Taxonomy" id="2320716"/>
    <lineage>
        <taxon>Eukaryota</taxon>
        <taxon>Viridiplantae</taxon>
        <taxon>Streptophyta</taxon>
        <taxon>Embryophyta</taxon>
        <taxon>Tracheophyta</taxon>
        <taxon>Spermatophyta</taxon>
        <taxon>Magnoliopsida</taxon>
        <taxon>Liliopsida</taxon>
        <taxon>Asparagales</taxon>
        <taxon>Orchidaceae</taxon>
        <taxon>Orchidoideae</taxon>
        <taxon>Orchideae</taxon>
        <taxon>Orchidinae</taxon>
        <taxon>Platanthera</taxon>
    </lineage>
</organism>
<dbReference type="PROSITE" id="PS51471">
    <property type="entry name" value="FE2OG_OXY"/>
    <property type="match status" value="1"/>
</dbReference>
<evidence type="ECO:0000256" key="2">
    <source>
        <dbReference type="PROSITE-ProRule" id="PRU00176"/>
    </source>
</evidence>
<sequence length="346" mass="38899">MRKRFIAVMDSNLSRFTIPKGSSCSTTQNLYVANCGPAVGVSFKDIESVFGMFGEVIGIYPADETGARVIVCFSELKSAEEAFHTLNGRGCEALGGRILHMRYSIPQQPPKVNSNDSISVSLVSSELAIPGIYLVHDFITSQEEQELLAAVDCRPWKNLSKRRVQHYGYEFLYETRNVDSKQFLGELPSFVSPVIEKISSFQGRGDYKSQLVDQLTVNDYPPGIGLSPHIDTHSAFDDMIFSCSLAGPCVMEFRKYTQSNVFNTKSSQECLNSSRKAIFLPPRSMLLLSGEGRYAWHHYIPHHKVDIVGGEMIRRCSRRVSFTFRKVRSGPCHCEFAQYCDSRKLN</sequence>
<evidence type="ECO:0000259" key="4">
    <source>
        <dbReference type="PROSITE" id="PS51471"/>
    </source>
</evidence>
<evidence type="ECO:0000313" key="5">
    <source>
        <dbReference type="EMBL" id="KAK8949174.1"/>
    </source>
</evidence>
<dbReference type="InterPro" id="IPR037151">
    <property type="entry name" value="AlkB-like_sf"/>
</dbReference>
<dbReference type="Pfam" id="PF13532">
    <property type="entry name" value="2OG-FeII_Oxy_2"/>
    <property type="match status" value="1"/>
</dbReference>
<feature type="domain" description="Fe2OG dioxygenase" evidence="4">
    <location>
        <begin position="211"/>
        <end position="328"/>
    </location>
</feature>
<dbReference type="EMBL" id="JBBWWQ010000004">
    <property type="protein sequence ID" value="KAK8949174.1"/>
    <property type="molecule type" value="Genomic_DNA"/>
</dbReference>
<evidence type="ECO:0000259" key="3">
    <source>
        <dbReference type="PROSITE" id="PS50102"/>
    </source>
</evidence>
<dbReference type="PROSITE" id="PS50102">
    <property type="entry name" value="RRM"/>
    <property type="match status" value="1"/>
</dbReference>
<comment type="similarity">
    <text evidence="1">Belongs to the alkB family.</text>
</comment>
<gene>
    <name evidence="5" type="primary">ML3</name>
    <name evidence="5" type="ORF">KSP39_PZI006298</name>
</gene>
<accession>A0AAP0GBA2</accession>
<proteinExistence type="inferred from homology"/>
<dbReference type="InterPro" id="IPR005123">
    <property type="entry name" value="Oxoglu/Fe-dep_dioxygenase_dom"/>
</dbReference>
<dbReference type="Gene3D" id="2.60.120.590">
    <property type="entry name" value="Alpha-ketoglutarate-dependent dioxygenase AlkB-like"/>
    <property type="match status" value="1"/>
</dbReference>
<comment type="caution">
    <text evidence="5">The sequence shown here is derived from an EMBL/GenBank/DDBJ whole genome shotgun (WGS) entry which is preliminary data.</text>
</comment>
<dbReference type="InterPro" id="IPR032857">
    <property type="entry name" value="ALKBH4"/>
</dbReference>
<keyword evidence="2" id="KW-0694">RNA-binding</keyword>
<name>A0AAP0GBA2_9ASPA</name>
<reference evidence="5 6" key="1">
    <citation type="journal article" date="2022" name="Nat. Plants">
        <title>Genomes of leafy and leafless Platanthera orchids illuminate the evolution of mycoheterotrophy.</title>
        <authorList>
            <person name="Li M.H."/>
            <person name="Liu K.W."/>
            <person name="Li Z."/>
            <person name="Lu H.C."/>
            <person name="Ye Q.L."/>
            <person name="Zhang D."/>
            <person name="Wang J.Y."/>
            <person name="Li Y.F."/>
            <person name="Zhong Z.M."/>
            <person name="Liu X."/>
            <person name="Yu X."/>
            <person name="Liu D.K."/>
            <person name="Tu X.D."/>
            <person name="Liu B."/>
            <person name="Hao Y."/>
            <person name="Liao X.Y."/>
            <person name="Jiang Y.T."/>
            <person name="Sun W.H."/>
            <person name="Chen J."/>
            <person name="Chen Y.Q."/>
            <person name="Ai Y."/>
            <person name="Zhai J.W."/>
            <person name="Wu S.S."/>
            <person name="Zhou Z."/>
            <person name="Hsiao Y.Y."/>
            <person name="Wu W.L."/>
            <person name="Chen Y.Y."/>
            <person name="Lin Y.F."/>
            <person name="Hsu J.L."/>
            <person name="Li C.Y."/>
            <person name="Wang Z.W."/>
            <person name="Zhao X."/>
            <person name="Zhong W.Y."/>
            <person name="Ma X.K."/>
            <person name="Ma L."/>
            <person name="Huang J."/>
            <person name="Chen G.Z."/>
            <person name="Huang M.Z."/>
            <person name="Huang L."/>
            <person name="Peng D.H."/>
            <person name="Luo Y.B."/>
            <person name="Zou S.Q."/>
            <person name="Chen S.P."/>
            <person name="Lan S."/>
            <person name="Tsai W.C."/>
            <person name="Van de Peer Y."/>
            <person name="Liu Z.J."/>
        </authorList>
    </citation>
    <scope>NUCLEOTIDE SEQUENCE [LARGE SCALE GENOMIC DNA]</scope>
    <source>
        <strain evidence="5">Lor287</strain>
    </source>
</reference>
<dbReference type="PANTHER" id="PTHR12463">
    <property type="entry name" value="OXYGENASE-RELATED"/>
    <property type="match status" value="1"/>
</dbReference>
<dbReference type="GO" id="GO:0016491">
    <property type="term" value="F:oxidoreductase activity"/>
    <property type="evidence" value="ECO:0007669"/>
    <property type="project" value="TreeGrafter"/>
</dbReference>
<feature type="domain" description="RRM" evidence="3">
    <location>
        <begin position="28"/>
        <end position="106"/>
    </location>
</feature>